<dbReference type="EMBL" id="FONQ01000001">
    <property type="protein sequence ID" value="SFE21377.1"/>
    <property type="molecule type" value="Genomic_DNA"/>
</dbReference>
<gene>
    <name evidence="1" type="ORF">SAMN04488131_10175</name>
</gene>
<sequence length="42" mass="4929">MRNKKMQSVGVAFFIKSIDLRKLILFLLKNSSLRIVIISPYF</sequence>
<evidence type="ECO:0000313" key="1">
    <source>
        <dbReference type="EMBL" id="SFE21377.1"/>
    </source>
</evidence>
<dbReference type="Proteomes" id="UP000198596">
    <property type="component" value="Unassembled WGS sequence"/>
</dbReference>
<proteinExistence type="predicted"/>
<dbReference type="STRING" id="935223.SAMN04488131_10175"/>
<keyword evidence="2" id="KW-1185">Reference proteome</keyword>
<organism evidence="1 2">
    <name type="scientific">Flavobacterium xueshanense</name>
    <dbReference type="NCBI Taxonomy" id="935223"/>
    <lineage>
        <taxon>Bacteria</taxon>
        <taxon>Pseudomonadati</taxon>
        <taxon>Bacteroidota</taxon>
        <taxon>Flavobacteriia</taxon>
        <taxon>Flavobacteriales</taxon>
        <taxon>Flavobacteriaceae</taxon>
        <taxon>Flavobacterium</taxon>
    </lineage>
</organism>
<reference evidence="2" key="1">
    <citation type="submission" date="2016-10" db="EMBL/GenBank/DDBJ databases">
        <authorList>
            <person name="Varghese N."/>
            <person name="Submissions S."/>
        </authorList>
    </citation>
    <scope>NUCLEOTIDE SEQUENCE [LARGE SCALE GENOMIC DNA]</scope>
    <source>
        <strain evidence="2">CGMCC 1.9227</strain>
    </source>
</reference>
<name>A0A1I1YPE9_9FLAO</name>
<dbReference type="AlphaFoldDB" id="A0A1I1YPE9"/>
<protein>
    <submittedName>
        <fullName evidence="1">Uncharacterized protein</fullName>
    </submittedName>
</protein>
<evidence type="ECO:0000313" key="2">
    <source>
        <dbReference type="Proteomes" id="UP000198596"/>
    </source>
</evidence>
<accession>A0A1I1YPE9</accession>